<keyword evidence="3" id="KW-1185">Reference proteome</keyword>
<evidence type="ECO:0000256" key="1">
    <source>
        <dbReference type="SAM" id="MobiDB-lite"/>
    </source>
</evidence>
<protein>
    <submittedName>
        <fullName evidence="2">Uncharacterized protein</fullName>
    </submittedName>
</protein>
<sequence>MAEQGFETEYEAFKKKSNKIFELLGYNSTSERANNLEQQSPNKIIHNPTTAPSNSSSVVQSKQASAKTTAARIVEQEYQNVSTATVRSTRSIGNVKNDFECKEVDVGIYLDSSQLCVGAYYPNGDFKILIKGDNYLLDMINKRLELNPITTKQGKTIRIFQGLVKKSQFEDMEESNTTFTLEQIVPALLAAVERKLKESEATKHRAKRFALTVLSDIDETQQDIITKAGCIHDWEFRYIPYQSATIIGHYYYIQKILSSNEETYIVARVKNNYLEACKVTVFANRVTREVSEIIPACNWNKQDGSSGI</sequence>
<feature type="non-terminal residue" evidence="2">
    <location>
        <position position="308"/>
    </location>
</feature>
<evidence type="ECO:0000313" key="3">
    <source>
        <dbReference type="Proteomes" id="UP000708208"/>
    </source>
</evidence>
<dbReference type="AlphaFoldDB" id="A0A8J2K274"/>
<proteinExistence type="predicted"/>
<dbReference type="Proteomes" id="UP000708208">
    <property type="component" value="Unassembled WGS sequence"/>
</dbReference>
<evidence type="ECO:0000313" key="2">
    <source>
        <dbReference type="EMBL" id="CAG7728203.1"/>
    </source>
</evidence>
<comment type="caution">
    <text evidence="2">The sequence shown here is derived from an EMBL/GenBank/DDBJ whole genome shotgun (WGS) entry which is preliminary data.</text>
</comment>
<organism evidence="2 3">
    <name type="scientific">Allacma fusca</name>
    <dbReference type="NCBI Taxonomy" id="39272"/>
    <lineage>
        <taxon>Eukaryota</taxon>
        <taxon>Metazoa</taxon>
        <taxon>Ecdysozoa</taxon>
        <taxon>Arthropoda</taxon>
        <taxon>Hexapoda</taxon>
        <taxon>Collembola</taxon>
        <taxon>Symphypleona</taxon>
        <taxon>Sminthuridae</taxon>
        <taxon>Allacma</taxon>
    </lineage>
</organism>
<feature type="compositionally biased region" description="Polar residues" evidence="1">
    <location>
        <begin position="32"/>
        <end position="54"/>
    </location>
</feature>
<gene>
    <name evidence="2" type="ORF">AFUS01_LOCUS17003</name>
</gene>
<dbReference type="EMBL" id="CAJVCH010159924">
    <property type="protein sequence ID" value="CAG7728203.1"/>
    <property type="molecule type" value="Genomic_DNA"/>
</dbReference>
<name>A0A8J2K274_9HEXA</name>
<feature type="region of interest" description="Disordered" evidence="1">
    <location>
        <begin position="32"/>
        <end position="58"/>
    </location>
</feature>
<accession>A0A8J2K274</accession>
<reference evidence="2" key="1">
    <citation type="submission" date="2021-06" db="EMBL/GenBank/DDBJ databases">
        <authorList>
            <person name="Hodson N. C."/>
            <person name="Mongue J. A."/>
            <person name="Jaron S. K."/>
        </authorList>
    </citation>
    <scope>NUCLEOTIDE SEQUENCE</scope>
</reference>